<name>A0A512RS00_9BACT</name>
<proteinExistence type="predicted"/>
<reference evidence="1 2" key="1">
    <citation type="submission" date="2019-07" db="EMBL/GenBank/DDBJ databases">
        <title>Whole genome shotgun sequence of Chitinophaga cymbidii NBRC 109752.</title>
        <authorList>
            <person name="Hosoyama A."/>
            <person name="Uohara A."/>
            <person name="Ohji S."/>
            <person name="Ichikawa N."/>
        </authorList>
    </citation>
    <scope>NUCLEOTIDE SEQUENCE [LARGE SCALE GENOMIC DNA]</scope>
    <source>
        <strain evidence="1 2">NBRC 109752</strain>
    </source>
</reference>
<dbReference type="Gene3D" id="3.30.420.310">
    <property type="entry name" value="2-keto-3-deoxy-galactonokinase, C-terminal domain"/>
    <property type="match status" value="1"/>
</dbReference>
<sequence>MMNEYFLSCDWGTSSFRLRLVAAGSLKVIAEERSGAGIAGTYQQWQQASLPREDFFAAIINRQIDVLAERTSIPLKDVPVVLSGMASSSIGMVELPYKELPFSLSGADLAVHRSGRFIIISGVCSGQDVMRGEETKIAGCAAWLPDTEKEQLLLLPGTHAKHVRVSHHQATGFQSFMTGEFFDLLSTHSVLAASIDRSSELNDAARANFAEGLQAGRTGNLLHNAFMVRTNQLLKNISPAQNHFYLSGLLIGTELKEVPPHMPVYLVTGPLHAPLYTLACEVLNIPVAAVIDADEALIRGQQAVISNWA</sequence>
<dbReference type="OrthoDB" id="256574at2"/>
<keyword evidence="1" id="KW-0418">Kinase</keyword>
<organism evidence="1 2">
    <name type="scientific">Chitinophaga cymbidii</name>
    <dbReference type="NCBI Taxonomy" id="1096750"/>
    <lineage>
        <taxon>Bacteria</taxon>
        <taxon>Pseudomonadati</taxon>
        <taxon>Bacteroidota</taxon>
        <taxon>Chitinophagia</taxon>
        <taxon>Chitinophagales</taxon>
        <taxon>Chitinophagaceae</taxon>
        <taxon>Chitinophaga</taxon>
    </lineage>
</organism>
<comment type="caution">
    <text evidence="1">The sequence shown here is derived from an EMBL/GenBank/DDBJ whole genome shotgun (WGS) entry which is preliminary data.</text>
</comment>
<evidence type="ECO:0000313" key="1">
    <source>
        <dbReference type="EMBL" id="GEP98477.1"/>
    </source>
</evidence>
<dbReference type="InterPro" id="IPR042257">
    <property type="entry name" value="DGOK_C"/>
</dbReference>
<dbReference type="Pfam" id="PF05035">
    <property type="entry name" value="DGOK"/>
    <property type="match status" value="1"/>
</dbReference>
<dbReference type="Gene3D" id="3.30.420.300">
    <property type="entry name" value="2-keto-3-deoxy-galactonokinase, substrate binding domain"/>
    <property type="match status" value="1"/>
</dbReference>
<accession>A0A512RS00</accession>
<dbReference type="GO" id="GO:0034194">
    <property type="term" value="P:D-galactonate catabolic process"/>
    <property type="evidence" value="ECO:0007669"/>
    <property type="project" value="InterPro"/>
</dbReference>
<evidence type="ECO:0000313" key="2">
    <source>
        <dbReference type="Proteomes" id="UP000321436"/>
    </source>
</evidence>
<protein>
    <submittedName>
        <fullName evidence="1">2-dehydro-3-deoxygalactonokinase</fullName>
    </submittedName>
</protein>
<dbReference type="GO" id="GO:0008671">
    <property type="term" value="F:2-dehydro-3-deoxygalactonokinase activity"/>
    <property type="evidence" value="ECO:0007669"/>
    <property type="project" value="InterPro"/>
</dbReference>
<dbReference type="EMBL" id="BKAU01000006">
    <property type="protein sequence ID" value="GEP98477.1"/>
    <property type="molecule type" value="Genomic_DNA"/>
</dbReference>
<keyword evidence="1" id="KW-0808">Transferase</keyword>
<dbReference type="InterPro" id="IPR007729">
    <property type="entry name" value="DGOK"/>
</dbReference>
<dbReference type="Proteomes" id="UP000321436">
    <property type="component" value="Unassembled WGS sequence"/>
</dbReference>
<dbReference type="InterPro" id="IPR042258">
    <property type="entry name" value="DGOK_N"/>
</dbReference>
<gene>
    <name evidence="1" type="ORF">CCY01nite_47370</name>
</gene>
<keyword evidence="2" id="KW-1185">Reference proteome</keyword>
<dbReference type="AlphaFoldDB" id="A0A512RS00"/>